<feature type="non-terminal residue" evidence="8">
    <location>
        <position position="243"/>
    </location>
</feature>
<comment type="cofactor">
    <cofactor evidence="1">
        <name>[4Fe-4S] cluster</name>
        <dbReference type="ChEBI" id="CHEBI:49883"/>
    </cofactor>
</comment>
<dbReference type="InterPro" id="IPR026351">
    <property type="entry name" value="rSAM_ArsS-like"/>
</dbReference>
<dbReference type="PANTHER" id="PTHR43728:SF1">
    <property type="entry name" value="FE-S OXIDOREDUCTASE"/>
    <property type="match status" value="1"/>
</dbReference>
<reference evidence="8 9" key="1">
    <citation type="submission" date="2023-12" db="EMBL/GenBank/DDBJ databases">
        <title>Whole-genome sequencing of halo(alkali)philic microorganisms from hypersaline lakes.</title>
        <authorList>
            <person name="Sorokin D.Y."/>
            <person name="Merkel A.Y."/>
            <person name="Messina E."/>
            <person name="Yakimov M."/>
        </authorList>
    </citation>
    <scope>NUCLEOTIDE SEQUENCE [LARGE SCALE GENOMIC DNA]</scope>
    <source>
        <strain evidence="8 9">AB-CW1</strain>
    </source>
</reference>
<dbReference type="InterPro" id="IPR058240">
    <property type="entry name" value="rSAM_sf"/>
</dbReference>
<dbReference type="RefSeq" id="WP_346049170.1">
    <property type="nucleotide sequence ID" value="NZ_JAYGII010000001.1"/>
</dbReference>
<dbReference type="GO" id="GO:0046872">
    <property type="term" value="F:metal ion binding"/>
    <property type="evidence" value="ECO:0007669"/>
    <property type="project" value="UniProtKB-KW"/>
</dbReference>
<dbReference type="SUPFAM" id="SSF102114">
    <property type="entry name" value="Radical SAM enzymes"/>
    <property type="match status" value="1"/>
</dbReference>
<dbReference type="InterPro" id="IPR024521">
    <property type="entry name" value="ArsS-like_C"/>
</dbReference>
<evidence type="ECO:0000313" key="9">
    <source>
        <dbReference type="Proteomes" id="UP001302316"/>
    </source>
</evidence>
<keyword evidence="4" id="KW-0408">Iron</keyword>
<evidence type="ECO:0000256" key="2">
    <source>
        <dbReference type="ARBA" id="ARBA00022691"/>
    </source>
</evidence>
<accession>A0AAP6JCW7</accession>
<sequence length="243" mass="27839">MRDTLPRLEAIDFPAIRRDRLTTLQMNLGYLCNLSCIHCHVAAGPNRKELMDWETMETALAFMERQKIETLDVTGGSPEMNPHFRALFRHAHAMGVQLMDRCNPTIIEEPGYEWIPEFLAEHRVQVVASLPCYQSDNVERQRGRGSFDASIAGLQKLNEQGYGDPDMGLELDLVYNPVGAHLPPDQQQLESDYRAFLWEHFGLRFNKLFAIANMPIKRWGSLLLSTGQFDDYMETLQTAHRTA</sequence>
<evidence type="ECO:0000256" key="1">
    <source>
        <dbReference type="ARBA" id="ARBA00001966"/>
    </source>
</evidence>
<keyword evidence="2" id="KW-0949">S-adenosyl-L-methionine</keyword>
<dbReference type="CDD" id="cd01335">
    <property type="entry name" value="Radical_SAM"/>
    <property type="match status" value="1"/>
</dbReference>
<dbReference type="GO" id="GO:0003824">
    <property type="term" value="F:catalytic activity"/>
    <property type="evidence" value="ECO:0007669"/>
    <property type="project" value="InterPro"/>
</dbReference>
<proteinExistence type="predicted"/>
<dbReference type="AlphaFoldDB" id="A0AAP6JCW7"/>
<dbReference type="GO" id="GO:0051536">
    <property type="term" value="F:iron-sulfur cluster binding"/>
    <property type="evidence" value="ECO:0007669"/>
    <property type="project" value="UniProtKB-KW"/>
</dbReference>
<protein>
    <submittedName>
        <fullName evidence="8">Arsenosugar biosynthesis radical SAM (Seleno)protein ArsS</fullName>
    </submittedName>
</protein>
<keyword evidence="5" id="KW-0411">Iron-sulfur</keyword>
<dbReference type="InterPro" id="IPR007197">
    <property type="entry name" value="rSAM"/>
</dbReference>
<keyword evidence="9" id="KW-1185">Reference proteome</keyword>
<dbReference type="InterPro" id="IPR013785">
    <property type="entry name" value="Aldolase_TIM"/>
</dbReference>
<evidence type="ECO:0000256" key="5">
    <source>
        <dbReference type="ARBA" id="ARBA00023014"/>
    </source>
</evidence>
<keyword evidence="3" id="KW-0479">Metal-binding</keyword>
<evidence type="ECO:0000259" key="7">
    <source>
        <dbReference type="Pfam" id="PF12345"/>
    </source>
</evidence>
<dbReference type="Proteomes" id="UP001302316">
    <property type="component" value="Unassembled WGS sequence"/>
</dbReference>
<feature type="domain" description="Arsenosugar biosynthesis radical SAM protein ArsS-like C-terminal" evidence="7">
    <location>
        <begin position="182"/>
        <end position="242"/>
    </location>
</feature>
<evidence type="ECO:0000313" key="8">
    <source>
        <dbReference type="EMBL" id="MEA5444201.1"/>
    </source>
</evidence>
<comment type="caution">
    <text evidence="8">The sequence shown here is derived from an EMBL/GenBank/DDBJ whole genome shotgun (WGS) entry which is preliminary data.</text>
</comment>
<dbReference type="Gene3D" id="3.20.20.70">
    <property type="entry name" value="Aldolase class I"/>
    <property type="match status" value="1"/>
</dbReference>
<evidence type="ECO:0000256" key="4">
    <source>
        <dbReference type="ARBA" id="ARBA00023004"/>
    </source>
</evidence>
<organism evidence="8 9">
    <name type="scientific">Natronospira elongata</name>
    <dbReference type="NCBI Taxonomy" id="3110268"/>
    <lineage>
        <taxon>Bacteria</taxon>
        <taxon>Pseudomonadati</taxon>
        <taxon>Pseudomonadota</taxon>
        <taxon>Gammaproteobacteria</taxon>
        <taxon>Natronospirales</taxon>
        <taxon>Natronospiraceae</taxon>
        <taxon>Natronospira</taxon>
    </lineage>
</organism>
<evidence type="ECO:0000259" key="6">
    <source>
        <dbReference type="Pfam" id="PF04055"/>
    </source>
</evidence>
<dbReference type="SFLD" id="SFLDS00029">
    <property type="entry name" value="Radical_SAM"/>
    <property type="match status" value="1"/>
</dbReference>
<dbReference type="Pfam" id="PF04055">
    <property type="entry name" value="Radical_SAM"/>
    <property type="match status" value="1"/>
</dbReference>
<evidence type="ECO:0000256" key="3">
    <source>
        <dbReference type="ARBA" id="ARBA00022723"/>
    </source>
</evidence>
<gene>
    <name evidence="8" type="primary">arsS</name>
    <name evidence="8" type="ORF">VCB98_00005</name>
</gene>
<dbReference type="Pfam" id="PF12345">
    <property type="entry name" value="DUF3641"/>
    <property type="match status" value="1"/>
</dbReference>
<dbReference type="NCBIfam" id="TIGR04167">
    <property type="entry name" value="rSAM_SeCys"/>
    <property type="match status" value="1"/>
</dbReference>
<dbReference type="PANTHER" id="PTHR43728">
    <property type="entry name" value="SLR0304 PROTEIN"/>
    <property type="match status" value="1"/>
</dbReference>
<feature type="domain" description="Radical SAM core" evidence="6">
    <location>
        <begin position="27"/>
        <end position="163"/>
    </location>
</feature>
<dbReference type="EMBL" id="JAYGII010000001">
    <property type="protein sequence ID" value="MEA5444201.1"/>
    <property type="molecule type" value="Genomic_DNA"/>
</dbReference>
<name>A0AAP6JCW7_9GAMM</name>